<keyword evidence="1" id="KW-1133">Transmembrane helix</keyword>
<dbReference type="EMBL" id="PFGC01000013">
    <property type="protein sequence ID" value="PIW37293.1"/>
    <property type="molecule type" value="Genomic_DNA"/>
</dbReference>
<evidence type="ECO:0000313" key="2">
    <source>
        <dbReference type="EMBL" id="PIW37293.1"/>
    </source>
</evidence>
<evidence type="ECO:0000313" key="3">
    <source>
        <dbReference type="Proteomes" id="UP000230292"/>
    </source>
</evidence>
<gene>
    <name evidence="2" type="ORF">COW24_01165</name>
</gene>
<feature type="transmembrane region" description="Helical" evidence="1">
    <location>
        <begin position="203"/>
        <end position="225"/>
    </location>
</feature>
<protein>
    <submittedName>
        <fullName evidence="2">Uncharacterized protein</fullName>
    </submittedName>
</protein>
<evidence type="ECO:0000256" key="1">
    <source>
        <dbReference type="SAM" id="Phobius"/>
    </source>
</evidence>
<organism evidence="2 3">
    <name type="scientific">Candidatus Kerfeldbacteria bacterium CG15_BIG_FIL_POST_REV_8_21_14_020_45_12</name>
    <dbReference type="NCBI Taxonomy" id="2014247"/>
    <lineage>
        <taxon>Bacteria</taxon>
        <taxon>Candidatus Kerfeldiibacteriota</taxon>
    </lineage>
</organism>
<feature type="transmembrane region" description="Helical" evidence="1">
    <location>
        <begin position="338"/>
        <end position="356"/>
    </location>
</feature>
<name>A0A2M7H4Z5_9BACT</name>
<keyword evidence="1" id="KW-0812">Transmembrane</keyword>
<keyword evidence="1" id="KW-0472">Membrane</keyword>
<accession>A0A2M7H4Z5</accession>
<feature type="transmembrane region" description="Helical" evidence="1">
    <location>
        <begin position="237"/>
        <end position="261"/>
    </location>
</feature>
<feature type="transmembrane region" description="Helical" evidence="1">
    <location>
        <begin position="155"/>
        <end position="174"/>
    </location>
</feature>
<reference evidence="2 3" key="1">
    <citation type="submission" date="2017-09" db="EMBL/GenBank/DDBJ databases">
        <title>Depth-based differentiation of microbial function through sediment-hosted aquifers and enrichment of novel symbionts in the deep terrestrial subsurface.</title>
        <authorList>
            <person name="Probst A.J."/>
            <person name="Ladd B."/>
            <person name="Jarett J.K."/>
            <person name="Geller-Mcgrath D.E."/>
            <person name="Sieber C.M."/>
            <person name="Emerson J.B."/>
            <person name="Anantharaman K."/>
            <person name="Thomas B.C."/>
            <person name="Malmstrom R."/>
            <person name="Stieglmeier M."/>
            <person name="Klingl A."/>
            <person name="Woyke T."/>
            <person name="Ryan C.M."/>
            <person name="Banfield J.F."/>
        </authorList>
    </citation>
    <scope>NUCLEOTIDE SEQUENCE [LARGE SCALE GENOMIC DNA]</scope>
    <source>
        <strain evidence="2">CG15_BIG_FIL_POST_REV_8_21_14_020_45_12</strain>
    </source>
</reference>
<dbReference type="Proteomes" id="UP000230292">
    <property type="component" value="Unassembled WGS sequence"/>
</dbReference>
<dbReference type="AlphaFoldDB" id="A0A2M7H4Z5"/>
<proteinExistence type="predicted"/>
<feature type="non-terminal residue" evidence="2">
    <location>
        <position position="388"/>
    </location>
</feature>
<comment type="caution">
    <text evidence="2">The sequence shown here is derived from an EMBL/GenBank/DDBJ whole genome shotgun (WGS) entry which is preliminary data.</text>
</comment>
<sequence>MNIQNQLLPRLILTAVVLITFIATPVSSVSAAYINYDRMITRVVPEVLDDQVVYPTNHATLALTPLRAYTWESVTVPPEWLAQGYYFEIWDTANKPVPGFHAQGLNYESQLNIESIDASLYPQIRLVVFVRPDSPPINYQQAVYFTYHEESDQKLFVFLGMITALYLGLGLGALHYRLSVSDLATGTARLLRRGLVKGSGREFVLLGWLTVVWVNVFGIVMSHFVGGAQIFYVLIKLPFLMLAALLVTAISLILLSLLLGVRAPAKQILAQATQLVATTSLALASLSPLLLFYIYLPMQHNALLLSTVTFFAISGSLAAWQLWAWLGSFKVKARAPVTVLWVCLYGFVFLQLGWLMRPWIGVIDDVQNTVPFMRSQSGNVFIELGDTV</sequence>
<feature type="transmembrane region" description="Helical" evidence="1">
    <location>
        <begin position="302"/>
        <end position="326"/>
    </location>
</feature>
<feature type="transmembrane region" description="Helical" evidence="1">
    <location>
        <begin position="273"/>
        <end position="296"/>
    </location>
</feature>